<sequence>MAPAIKELSRWLDANTEYYVAPDWADVVKHSGFLPEGKYTRILTEPVCRDQGPRRRGRRPRSEMPKPLLSESPMGPLFMNGSLIGSMDLVSLQNLRNVQGIPLTGLMGFPHGFAVSAGEDAKNGLSMLPMMLHGIHGSPHMFSVQGLMGQPPTSSAPTSSATAVSTTTASSAASSPSRGPSQASSSTQADGSGMQSDGERKREDKQSTEEKQLGSVFAPICTTVHCGNSMTGGVFVVSLDCFVDIDSYIFVLFLCHCNLDLQMRGDESDSDSGRTDESSVRKSLEMLCQELNMDEQTASEAMQNFKSIWNTYTLEGNILLPSCGTLPAGSS</sequence>
<accession>A0A060YKN8</accession>
<reference evidence="2" key="1">
    <citation type="journal article" date="2014" name="Nat. Commun.">
        <title>The rainbow trout genome provides novel insights into evolution after whole-genome duplication in vertebrates.</title>
        <authorList>
            <person name="Berthelot C."/>
            <person name="Brunet F."/>
            <person name="Chalopin D."/>
            <person name="Juanchich A."/>
            <person name="Bernard M."/>
            <person name="Noel B."/>
            <person name="Bento P."/>
            <person name="Da Silva C."/>
            <person name="Labadie K."/>
            <person name="Alberti A."/>
            <person name="Aury J.M."/>
            <person name="Louis A."/>
            <person name="Dehais P."/>
            <person name="Bardou P."/>
            <person name="Montfort J."/>
            <person name="Klopp C."/>
            <person name="Cabau C."/>
            <person name="Gaspin C."/>
            <person name="Thorgaard G.H."/>
            <person name="Boussaha M."/>
            <person name="Quillet E."/>
            <person name="Guyomard R."/>
            <person name="Galiana D."/>
            <person name="Bobe J."/>
            <person name="Volff J.N."/>
            <person name="Genet C."/>
            <person name="Wincker P."/>
            <person name="Jaillon O."/>
            <person name="Roest Crollius H."/>
            <person name="Guiguen Y."/>
        </authorList>
    </citation>
    <scope>NUCLEOTIDE SEQUENCE [LARGE SCALE GENOMIC DNA]</scope>
</reference>
<reference evidence="2" key="2">
    <citation type="submission" date="2014-03" db="EMBL/GenBank/DDBJ databases">
        <authorList>
            <person name="Genoscope - CEA"/>
        </authorList>
    </citation>
    <scope>NUCLEOTIDE SEQUENCE</scope>
</reference>
<dbReference type="InterPro" id="IPR037259">
    <property type="entry name" value="BRK_sf"/>
</dbReference>
<evidence type="ECO:0000313" key="2">
    <source>
        <dbReference type="EMBL" id="CDQ90024.1"/>
    </source>
</evidence>
<dbReference type="PANTHER" id="PTHR46850">
    <property type="entry name" value="CHROMODOMAIN-HELICASE-DNA-BINDING PROTEIN 9"/>
    <property type="match status" value="1"/>
</dbReference>
<evidence type="ECO:0000256" key="1">
    <source>
        <dbReference type="SAM" id="MobiDB-lite"/>
    </source>
</evidence>
<dbReference type="EMBL" id="FR910083">
    <property type="protein sequence ID" value="CDQ90024.1"/>
    <property type="molecule type" value="Genomic_DNA"/>
</dbReference>
<proteinExistence type="predicted"/>
<dbReference type="SUPFAM" id="SSF160481">
    <property type="entry name" value="BRK domain-like"/>
    <property type="match status" value="1"/>
</dbReference>
<protein>
    <submittedName>
        <fullName evidence="2">Uncharacterized protein</fullName>
    </submittedName>
</protein>
<gene>
    <name evidence="2" type="ORF">GSONMT00023342001</name>
</gene>
<evidence type="ECO:0000313" key="3">
    <source>
        <dbReference type="Proteomes" id="UP000193380"/>
    </source>
</evidence>
<dbReference type="Gene3D" id="3.40.5.120">
    <property type="match status" value="1"/>
</dbReference>
<dbReference type="InterPro" id="IPR051493">
    <property type="entry name" value="CHD"/>
</dbReference>
<dbReference type="PaxDb" id="8022-A0A060YKN8"/>
<feature type="region of interest" description="Disordered" evidence="1">
    <location>
        <begin position="46"/>
        <end position="74"/>
    </location>
</feature>
<feature type="compositionally biased region" description="Basic and acidic residues" evidence="1">
    <location>
        <begin position="197"/>
        <end position="211"/>
    </location>
</feature>
<feature type="compositionally biased region" description="Low complexity" evidence="1">
    <location>
        <begin position="151"/>
        <end position="187"/>
    </location>
</feature>
<dbReference type="Proteomes" id="UP000193380">
    <property type="component" value="Unassembled WGS sequence"/>
</dbReference>
<feature type="region of interest" description="Disordered" evidence="1">
    <location>
        <begin position="143"/>
        <end position="211"/>
    </location>
</feature>
<dbReference type="AlphaFoldDB" id="A0A060YKN8"/>
<dbReference type="STRING" id="8022.A0A060YKN8"/>
<name>A0A060YKN8_ONCMY</name>
<dbReference type="PANTHER" id="PTHR46850:SF1">
    <property type="entry name" value="CHROMODOMAIN-HELICASE-DNA-BINDING PROTEIN 9"/>
    <property type="match status" value="1"/>
</dbReference>
<organism evidence="2 3">
    <name type="scientific">Oncorhynchus mykiss</name>
    <name type="common">Rainbow trout</name>
    <name type="synonym">Salmo gairdneri</name>
    <dbReference type="NCBI Taxonomy" id="8022"/>
    <lineage>
        <taxon>Eukaryota</taxon>
        <taxon>Metazoa</taxon>
        <taxon>Chordata</taxon>
        <taxon>Craniata</taxon>
        <taxon>Vertebrata</taxon>
        <taxon>Euteleostomi</taxon>
        <taxon>Actinopterygii</taxon>
        <taxon>Neopterygii</taxon>
        <taxon>Teleostei</taxon>
        <taxon>Protacanthopterygii</taxon>
        <taxon>Salmoniformes</taxon>
        <taxon>Salmonidae</taxon>
        <taxon>Salmoninae</taxon>
        <taxon>Oncorhynchus</taxon>
    </lineage>
</organism>